<dbReference type="EMBL" id="AWSJ01000246">
    <property type="protein sequence ID" value="ERI07818.1"/>
    <property type="molecule type" value="Genomic_DNA"/>
</dbReference>
<keyword evidence="1" id="KW-1133">Transmembrane helix</keyword>
<keyword evidence="1" id="KW-0472">Membrane</keyword>
<dbReference type="HOGENOM" id="CLU_2646600_0_0_9"/>
<organism evidence="2 3">
    <name type="scientific">Aneurinibacillus aneurinilyticus ATCC 12856</name>
    <dbReference type="NCBI Taxonomy" id="649747"/>
    <lineage>
        <taxon>Bacteria</taxon>
        <taxon>Bacillati</taxon>
        <taxon>Bacillota</taxon>
        <taxon>Bacilli</taxon>
        <taxon>Bacillales</taxon>
        <taxon>Paenibacillaceae</taxon>
        <taxon>Aneurinibacillus group</taxon>
        <taxon>Aneurinibacillus</taxon>
    </lineage>
</organism>
<keyword evidence="1" id="KW-0812">Transmembrane</keyword>
<dbReference type="STRING" id="649747.HMPREF0083_04080"/>
<evidence type="ECO:0000313" key="3">
    <source>
        <dbReference type="Proteomes" id="UP000016511"/>
    </source>
</evidence>
<evidence type="ECO:0000256" key="1">
    <source>
        <dbReference type="SAM" id="Phobius"/>
    </source>
</evidence>
<name>U1WZY5_ANEAE</name>
<proteinExistence type="predicted"/>
<comment type="caution">
    <text evidence="2">The sequence shown here is derived from an EMBL/GenBank/DDBJ whole genome shotgun (WGS) entry which is preliminary data.</text>
</comment>
<reference evidence="2 3" key="1">
    <citation type="submission" date="2013-08" db="EMBL/GenBank/DDBJ databases">
        <authorList>
            <person name="Weinstock G."/>
            <person name="Sodergren E."/>
            <person name="Wylie T."/>
            <person name="Fulton L."/>
            <person name="Fulton R."/>
            <person name="Fronick C."/>
            <person name="O'Laughlin M."/>
            <person name="Godfrey J."/>
            <person name="Miner T."/>
            <person name="Herter B."/>
            <person name="Appelbaum E."/>
            <person name="Cordes M."/>
            <person name="Lek S."/>
            <person name="Wollam A."/>
            <person name="Pepin K.H."/>
            <person name="Palsikar V.B."/>
            <person name="Mitreva M."/>
            <person name="Wilson R.K."/>
        </authorList>
    </citation>
    <scope>NUCLEOTIDE SEQUENCE [LARGE SCALE GENOMIC DNA]</scope>
    <source>
        <strain evidence="2 3">ATCC 12856</strain>
    </source>
</reference>
<dbReference type="Proteomes" id="UP000016511">
    <property type="component" value="Unassembled WGS sequence"/>
</dbReference>
<protein>
    <submittedName>
        <fullName evidence="2">Uncharacterized protein</fullName>
    </submittedName>
</protein>
<keyword evidence="3" id="KW-1185">Reference proteome</keyword>
<feature type="transmembrane region" description="Helical" evidence="1">
    <location>
        <begin position="18"/>
        <end position="37"/>
    </location>
</feature>
<dbReference type="AlphaFoldDB" id="U1WZY5"/>
<accession>U1WZY5</accession>
<gene>
    <name evidence="2" type="ORF">HMPREF0083_04080</name>
</gene>
<evidence type="ECO:0000313" key="2">
    <source>
        <dbReference type="EMBL" id="ERI07818.1"/>
    </source>
</evidence>
<feature type="transmembrane region" description="Helical" evidence="1">
    <location>
        <begin position="43"/>
        <end position="62"/>
    </location>
</feature>
<sequence length="76" mass="9035">MLILLYKEWEWIEVSKQLIGKFLIILGFVLMMVKAVFFQSYEFRYIFTLISFGLCLIGFMLVPNYPTKKDAKQESI</sequence>